<name>A0A3S3LS31_9RHOB</name>
<feature type="chain" id="PRO_5018553758" evidence="1">
    <location>
        <begin position="21"/>
        <end position="84"/>
    </location>
</feature>
<keyword evidence="3" id="KW-1185">Reference proteome</keyword>
<dbReference type="Proteomes" id="UP000288071">
    <property type="component" value="Unassembled WGS sequence"/>
</dbReference>
<feature type="signal peptide" evidence="1">
    <location>
        <begin position="1"/>
        <end position="20"/>
    </location>
</feature>
<dbReference type="PROSITE" id="PS51257">
    <property type="entry name" value="PROKAR_LIPOPROTEIN"/>
    <property type="match status" value="1"/>
</dbReference>
<keyword evidence="1" id="KW-0732">Signal</keyword>
<sequence length="84" mass="9212">MNKQMIRGGLALLAVAGALAACSPQEMETPPVTVKTSQGPVTCQLYTHSQVYWDRSTDRPATMSVKDADNICRQEGYRVQRLGL</sequence>
<evidence type="ECO:0000256" key="1">
    <source>
        <dbReference type="SAM" id="SignalP"/>
    </source>
</evidence>
<reference evidence="3" key="2">
    <citation type="submission" date="2019-01" db="EMBL/GenBank/DDBJ databases">
        <title>Sinorhodobacter populi sp. nov. isolated from the symptomatic bark tissue of Populus euramericana canker.</title>
        <authorList>
            <person name="Li Y."/>
        </authorList>
    </citation>
    <scope>NUCLEOTIDE SEQUENCE [LARGE SCALE GENOMIC DNA]</scope>
    <source>
        <strain evidence="3">CGMCC 1.12963</strain>
    </source>
</reference>
<evidence type="ECO:0000313" key="3">
    <source>
        <dbReference type="Proteomes" id="UP000288071"/>
    </source>
</evidence>
<gene>
    <name evidence="2" type="ORF">EOW66_14980</name>
</gene>
<dbReference type="RefSeq" id="WP_128157109.1">
    <property type="nucleotide sequence ID" value="NZ_JBHSOM010000008.1"/>
</dbReference>
<evidence type="ECO:0000313" key="2">
    <source>
        <dbReference type="EMBL" id="RWR50306.1"/>
    </source>
</evidence>
<dbReference type="EMBL" id="SAVA01000009">
    <property type="protein sequence ID" value="RWR50306.1"/>
    <property type="molecule type" value="Genomic_DNA"/>
</dbReference>
<comment type="caution">
    <text evidence="2">The sequence shown here is derived from an EMBL/GenBank/DDBJ whole genome shotgun (WGS) entry which is preliminary data.</text>
</comment>
<reference evidence="2 3" key="1">
    <citation type="submission" date="2019-01" db="EMBL/GenBank/DDBJ databases">
        <title>Sinorhodobacter populi sp. nov. isolated from the symptomatic bark tissue of Populus euramericana canker.</title>
        <authorList>
            <person name="Xu G."/>
        </authorList>
    </citation>
    <scope>NUCLEOTIDE SEQUENCE [LARGE SCALE GENOMIC DNA]</scope>
    <source>
        <strain evidence="2 3">CGMCC 1.12963</strain>
    </source>
</reference>
<proteinExistence type="predicted"/>
<dbReference type="AlphaFoldDB" id="A0A3S3LS31"/>
<accession>A0A3S3LS31</accession>
<protein>
    <submittedName>
        <fullName evidence="2">Uncharacterized protein</fullName>
    </submittedName>
</protein>
<organism evidence="2 3">
    <name type="scientific">Paenirhodobacter huangdaonensis</name>
    <dbReference type="NCBI Taxonomy" id="2501515"/>
    <lineage>
        <taxon>Bacteria</taxon>
        <taxon>Pseudomonadati</taxon>
        <taxon>Pseudomonadota</taxon>
        <taxon>Alphaproteobacteria</taxon>
        <taxon>Rhodobacterales</taxon>
        <taxon>Rhodobacter group</taxon>
        <taxon>Paenirhodobacter</taxon>
    </lineage>
</organism>